<sequence length="207" mass="22259">FVRERSYLRPILGSMVGPEFLTIADDGAYPGGWGGIYFDDEGRRSQMNLMVDHGRFTGVLHDRVSAALLGGTPTGNARRADFLSREFVRMTNTYVGPGDWGLEELVKEAKDGVLLERCTSGIEDPLGGQMQIKVLRGHRIEHGEITTLVSSMALSGRVLDVLRSVRGVGRADTFEINPGFCGKGHSDMLPAGTGGSYMLTSAAVGPA</sequence>
<protein>
    <submittedName>
        <fullName evidence="3">Peptidase U62, modulator of DNA gyrase</fullName>
    </submittedName>
</protein>
<feature type="domain" description="Metalloprotease TldD/E C-terminal" evidence="2">
    <location>
        <begin position="3"/>
        <end position="184"/>
    </location>
</feature>
<dbReference type="Pfam" id="PF19289">
    <property type="entry name" value="PmbA_TldD_3rd"/>
    <property type="match status" value="1"/>
</dbReference>
<dbReference type="InterPro" id="IPR045569">
    <property type="entry name" value="Metalloprtase-TldD/E_C"/>
</dbReference>
<reference evidence="3" key="2">
    <citation type="journal article" date="2014" name="ISME J.">
        <title>Microbial stratification in low pH oxic and suboxic macroscopic growths along an acid mine drainage.</title>
        <authorList>
            <person name="Mendez-Garcia C."/>
            <person name="Mesa V."/>
            <person name="Sprenger R.R."/>
            <person name="Richter M."/>
            <person name="Diez M.S."/>
            <person name="Solano J."/>
            <person name="Bargiela R."/>
            <person name="Golyshina O.V."/>
            <person name="Manteca A."/>
            <person name="Ramos J.L."/>
            <person name="Gallego J.R."/>
            <person name="Llorente I."/>
            <person name="Martins Dos Santos V.A."/>
            <person name="Jensen O.N."/>
            <person name="Pelaez A.I."/>
            <person name="Sanchez J."/>
            <person name="Ferrer M."/>
        </authorList>
    </citation>
    <scope>NUCLEOTIDE SEQUENCE</scope>
</reference>
<dbReference type="SUPFAM" id="SSF111283">
    <property type="entry name" value="Putative modulator of DNA gyrase, PmbA/TldD"/>
    <property type="match status" value="1"/>
</dbReference>
<evidence type="ECO:0000256" key="1">
    <source>
        <dbReference type="ARBA" id="ARBA00005836"/>
    </source>
</evidence>
<dbReference type="GO" id="GO:0008237">
    <property type="term" value="F:metallopeptidase activity"/>
    <property type="evidence" value="ECO:0007669"/>
    <property type="project" value="InterPro"/>
</dbReference>
<accession>T1BFN1</accession>
<dbReference type="PANTHER" id="PTHR30624:SF0">
    <property type="entry name" value="METALLOPROTEASE SLR0863"/>
    <property type="match status" value="1"/>
</dbReference>
<name>T1BFN1_9ZZZZ</name>
<dbReference type="PANTHER" id="PTHR30624">
    <property type="entry name" value="UNCHARACTERIZED PROTEIN TLDD AND PMBA"/>
    <property type="match status" value="1"/>
</dbReference>
<dbReference type="AlphaFoldDB" id="T1BFN1"/>
<comment type="caution">
    <text evidence="3">The sequence shown here is derived from an EMBL/GenBank/DDBJ whole genome shotgun (WGS) entry which is preliminary data.</text>
</comment>
<dbReference type="InterPro" id="IPR051463">
    <property type="entry name" value="Peptidase_U62_metallo"/>
</dbReference>
<feature type="non-terminal residue" evidence="3">
    <location>
        <position position="1"/>
    </location>
</feature>
<proteinExistence type="inferred from homology"/>
<dbReference type="GO" id="GO:0006508">
    <property type="term" value="P:proteolysis"/>
    <property type="evidence" value="ECO:0007669"/>
    <property type="project" value="InterPro"/>
</dbReference>
<reference evidence="3" key="1">
    <citation type="submission" date="2013-08" db="EMBL/GenBank/DDBJ databases">
        <authorList>
            <person name="Mendez C."/>
            <person name="Richter M."/>
            <person name="Ferrer M."/>
            <person name="Sanchez J."/>
        </authorList>
    </citation>
    <scope>NUCLEOTIDE SEQUENCE</scope>
</reference>
<gene>
    <name evidence="3" type="ORF">B1B_05957</name>
</gene>
<evidence type="ECO:0000313" key="3">
    <source>
        <dbReference type="EMBL" id="EQD67373.1"/>
    </source>
</evidence>
<evidence type="ECO:0000259" key="2">
    <source>
        <dbReference type="Pfam" id="PF19289"/>
    </source>
</evidence>
<organism evidence="3">
    <name type="scientific">mine drainage metagenome</name>
    <dbReference type="NCBI Taxonomy" id="410659"/>
    <lineage>
        <taxon>unclassified sequences</taxon>
        <taxon>metagenomes</taxon>
        <taxon>ecological metagenomes</taxon>
    </lineage>
</organism>
<dbReference type="EMBL" id="AUZY01003784">
    <property type="protein sequence ID" value="EQD67373.1"/>
    <property type="molecule type" value="Genomic_DNA"/>
</dbReference>
<comment type="similarity">
    <text evidence="1">Belongs to the peptidase U62 family.</text>
</comment>
<dbReference type="GO" id="GO:0005829">
    <property type="term" value="C:cytosol"/>
    <property type="evidence" value="ECO:0007669"/>
    <property type="project" value="TreeGrafter"/>
</dbReference>
<dbReference type="InterPro" id="IPR036059">
    <property type="entry name" value="TldD/PmbA_sf"/>
</dbReference>